<feature type="region of interest" description="Disordered" evidence="2">
    <location>
        <begin position="1"/>
        <end position="41"/>
    </location>
</feature>
<dbReference type="AlphaFoldDB" id="A0A9Q9RDX9"/>
<dbReference type="PANTHER" id="PTHR38111:SF2">
    <property type="entry name" value="FINGER DOMAIN PROTEIN, PUTATIVE (AFU_ORTHOLOGUE AFUA_1G01560)-RELATED"/>
    <property type="match status" value="1"/>
</dbReference>
<dbReference type="Pfam" id="PF00172">
    <property type="entry name" value="Zn_clus"/>
    <property type="match status" value="1"/>
</dbReference>
<name>A0A9Q9RDX9_FUSFU</name>
<dbReference type="Pfam" id="PF11951">
    <property type="entry name" value="Fungal_trans_2"/>
    <property type="match status" value="1"/>
</dbReference>
<sequence>MPSSSRSIDTTLSINPASSLVESPTASTQRASKEKMPVGPFDRRKKRSRCLACAASHLKCSGNVPCSNCVRRRVECAFEKQKPKQIWISQDESGKKTVAPVPAATCKNQSPRLDINPTGDQIYYLSHYFDTFLRRNSCNPRTEIFTDVIGLMKDQRSGTFLHDAVLSLGAMQALKLNASEGVDPSKTCNLAVHHYSKSVFGLRNALEKFDQEPNARHRILWTTHLLGLFELMTDATGEGWIQHLVHGTSKALVAAGPTSCKSGHGQRFFTEIRIFEVCRAIIFNEPTFLAKPDWRCLTREIRTKEQGDSDCLDELLDIIVSCSTLRVRAINLLYHSDADSVDVTKHLDEALAVAQEGFRLRQSLVDWEAKDGPSKQQSAENVSGGFSPLTKAFFAATSIYLSGVFDYEIPYWQDKGIVAPNLSEEEIQMHVVNILTHTNIVLYNSSISSLLVLFPLRVAGARSWQGWQQDYIMQNLLVIERTFPVAAAFRADLMGVWARMSPPSYSDSPLST</sequence>
<comment type="caution">
    <text evidence="4">The sequence shown here is derived from an EMBL/GenBank/DDBJ whole genome shotgun (WGS) entry which is preliminary data.</text>
</comment>
<dbReference type="CDD" id="cd00067">
    <property type="entry name" value="GAL4"/>
    <property type="match status" value="1"/>
</dbReference>
<proteinExistence type="predicted"/>
<evidence type="ECO:0000256" key="1">
    <source>
        <dbReference type="ARBA" id="ARBA00023242"/>
    </source>
</evidence>
<dbReference type="Gene3D" id="4.10.240.10">
    <property type="entry name" value="Zn(2)-C6 fungal-type DNA-binding domain"/>
    <property type="match status" value="1"/>
</dbReference>
<evidence type="ECO:0000313" key="4">
    <source>
        <dbReference type="EMBL" id="VTT60674.1"/>
    </source>
</evidence>
<gene>
    <name evidence="4" type="ORF">C2S_4231</name>
</gene>
<dbReference type="InterPro" id="IPR036864">
    <property type="entry name" value="Zn2-C6_fun-type_DNA-bd_sf"/>
</dbReference>
<organism evidence="4 5">
    <name type="scientific">Fusarium fujikuroi</name>
    <name type="common">Bakanae and foot rot disease fungus</name>
    <name type="synonym">Gibberella fujikuroi</name>
    <dbReference type="NCBI Taxonomy" id="5127"/>
    <lineage>
        <taxon>Eukaryota</taxon>
        <taxon>Fungi</taxon>
        <taxon>Dikarya</taxon>
        <taxon>Ascomycota</taxon>
        <taxon>Pezizomycotina</taxon>
        <taxon>Sordariomycetes</taxon>
        <taxon>Hypocreomycetidae</taxon>
        <taxon>Hypocreales</taxon>
        <taxon>Nectriaceae</taxon>
        <taxon>Fusarium</taxon>
        <taxon>Fusarium fujikuroi species complex</taxon>
    </lineage>
</organism>
<dbReference type="SMART" id="SM00066">
    <property type="entry name" value="GAL4"/>
    <property type="match status" value="1"/>
</dbReference>
<dbReference type="InterPro" id="IPR053178">
    <property type="entry name" value="Osmoadaptation_assoc"/>
</dbReference>
<dbReference type="PROSITE" id="PS50048">
    <property type="entry name" value="ZN2_CY6_FUNGAL_2"/>
    <property type="match status" value="1"/>
</dbReference>
<dbReference type="SUPFAM" id="SSF57701">
    <property type="entry name" value="Zn2/Cys6 DNA-binding domain"/>
    <property type="match status" value="1"/>
</dbReference>
<dbReference type="GO" id="GO:0008270">
    <property type="term" value="F:zinc ion binding"/>
    <property type="evidence" value="ECO:0007669"/>
    <property type="project" value="InterPro"/>
</dbReference>
<dbReference type="EMBL" id="CABFJX010000046">
    <property type="protein sequence ID" value="VTT60674.1"/>
    <property type="molecule type" value="Genomic_DNA"/>
</dbReference>
<dbReference type="InterPro" id="IPR021858">
    <property type="entry name" value="Fun_TF"/>
</dbReference>
<feature type="compositionally biased region" description="Polar residues" evidence="2">
    <location>
        <begin position="1"/>
        <end position="30"/>
    </location>
</feature>
<dbReference type="InterPro" id="IPR001138">
    <property type="entry name" value="Zn2Cys6_DnaBD"/>
</dbReference>
<dbReference type="PANTHER" id="PTHR38111">
    <property type="entry name" value="ZN(2)-C6 FUNGAL-TYPE DOMAIN-CONTAINING PROTEIN-RELATED"/>
    <property type="match status" value="1"/>
</dbReference>
<reference evidence="4" key="1">
    <citation type="submission" date="2019-05" db="EMBL/GenBank/DDBJ databases">
        <authorList>
            <person name="Piombo E."/>
        </authorList>
    </citation>
    <scope>NUCLEOTIDE SEQUENCE</scope>
    <source>
        <strain evidence="4">C2S</strain>
    </source>
</reference>
<accession>A0A9Q9RDX9</accession>
<evidence type="ECO:0000313" key="5">
    <source>
        <dbReference type="Proteomes" id="UP000760494"/>
    </source>
</evidence>
<dbReference type="GO" id="GO:0000981">
    <property type="term" value="F:DNA-binding transcription factor activity, RNA polymerase II-specific"/>
    <property type="evidence" value="ECO:0007669"/>
    <property type="project" value="InterPro"/>
</dbReference>
<feature type="domain" description="Zn(2)-C6 fungal-type" evidence="3">
    <location>
        <begin position="49"/>
        <end position="78"/>
    </location>
</feature>
<protein>
    <recommendedName>
        <fullName evidence="3">Zn(2)-C6 fungal-type domain-containing protein</fullName>
    </recommendedName>
</protein>
<evidence type="ECO:0000259" key="3">
    <source>
        <dbReference type="PROSITE" id="PS50048"/>
    </source>
</evidence>
<keyword evidence="1" id="KW-0539">Nucleus</keyword>
<dbReference type="Proteomes" id="UP000760494">
    <property type="component" value="Unassembled WGS sequence"/>
</dbReference>
<evidence type="ECO:0000256" key="2">
    <source>
        <dbReference type="SAM" id="MobiDB-lite"/>
    </source>
</evidence>